<name>A0AAD9PGC3_RIDPI</name>
<evidence type="ECO:0000313" key="2">
    <source>
        <dbReference type="Proteomes" id="UP001209878"/>
    </source>
</evidence>
<dbReference type="AlphaFoldDB" id="A0AAD9PGC3"/>
<dbReference type="Proteomes" id="UP001209878">
    <property type="component" value="Unassembled WGS sequence"/>
</dbReference>
<gene>
    <name evidence="1" type="ORF">NP493_3g10031</name>
</gene>
<protein>
    <submittedName>
        <fullName evidence="1">Uncharacterized protein</fullName>
    </submittedName>
</protein>
<evidence type="ECO:0000313" key="1">
    <source>
        <dbReference type="EMBL" id="KAK2194057.1"/>
    </source>
</evidence>
<organism evidence="1 2">
    <name type="scientific">Ridgeia piscesae</name>
    <name type="common">Tubeworm</name>
    <dbReference type="NCBI Taxonomy" id="27915"/>
    <lineage>
        <taxon>Eukaryota</taxon>
        <taxon>Metazoa</taxon>
        <taxon>Spiralia</taxon>
        <taxon>Lophotrochozoa</taxon>
        <taxon>Annelida</taxon>
        <taxon>Polychaeta</taxon>
        <taxon>Sedentaria</taxon>
        <taxon>Canalipalpata</taxon>
        <taxon>Sabellida</taxon>
        <taxon>Siboglinidae</taxon>
        <taxon>Ridgeia</taxon>
    </lineage>
</organism>
<dbReference type="Gene3D" id="2.120.10.30">
    <property type="entry name" value="TolB, C-terminal domain"/>
    <property type="match status" value="1"/>
</dbReference>
<comment type="caution">
    <text evidence="1">The sequence shown here is derived from an EMBL/GenBank/DDBJ whole genome shotgun (WGS) entry which is preliminary data.</text>
</comment>
<sequence length="150" mass="17342">MAIRKSSDSPYEYSRLDTGLNISKVNGISIYKSSLYYKAPPSPCKNNRCSDLCIPLKRGYRCACPDMRRLNDTDHRTCLPGLRANGPDIIWLEHDGYLNGWVRGVKGSPSVYLRARRIHAWSFRSPAYKWTAITSNFKDSMIYMYNNYDR</sequence>
<reference evidence="1" key="1">
    <citation type="journal article" date="2023" name="Mol. Biol. Evol.">
        <title>Third-Generation Sequencing Reveals the Adaptive Role of the Epigenome in Three Deep-Sea Polychaetes.</title>
        <authorList>
            <person name="Perez M."/>
            <person name="Aroh O."/>
            <person name="Sun Y."/>
            <person name="Lan Y."/>
            <person name="Juniper S.K."/>
            <person name="Young C.R."/>
            <person name="Angers B."/>
            <person name="Qian P.Y."/>
        </authorList>
    </citation>
    <scope>NUCLEOTIDE SEQUENCE</scope>
    <source>
        <strain evidence="1">R07B-5</strain>
    </source>
</reference>
<keyword evidence="2" id="KW-1185">Reference proteome</keyword>
<accession>A0AAD9PGC3</accession>
<proteinExistence type="predicted"/>
<dbReference type="InterPro" id="IPR011042">
    <property type="entry name" value="6-blade_b-propeller_TolB-like"/>
</dbReference>
<dbReference type="EMBL" id="JAODUO010000003">
    <property type="protein sequence ID" value="KAK2194057.1"/>
    <property type="molecule type" value="Genomic_DNA"/>
</dbReference>